<reference evidence="1 2" key="1">
    <citation type="submission" date="2023-07" db="EMBL/GenBank/DDBJ databases">
        <title>Comparative genomics of wheat-associated soil bacteria to identify genetic determinants of phenazine resistance.</title>
        <authorList>
            <person name="Mouncey N."/>
        </authorList>
    </citation>
    <scope>NUCLEOTIDE SEQUENCE [LARGE SCALE GENOMIC DNA]</scope>
    <source>
        <strain evidence="1 2">W4I11</strain>
    </source>
</reference>
<name>A0ABU0SB88_9HYPH</name>
<dbReference type="Proteomes" id="UP001237780">
    <property type="component" value="Unassembled WGS sequence"/>
</dbReference>
<keyword evidence="2" id="KW-1185">Reference proteome</keyword>
<dbReference type="EMBL" id="JAUSZT010000003">
    <property type="protein sequence ID" value="MDQ0997980.1"/>
    <property type="molecule type" value="Genomic_DNA"/>
</dbReference>
<evidence type="ECO:0000313" key="2">
    <source>
        <dbReference type="Proteomes" id="UP001237780"/>
    </source>
</evidence>
<comment type="caution">
    <text evidence="1">The sequence shown here is derived from an EMBL/GenBank/DDBJ whole genome shotgun (WGS) entry which is preliminary data.</text>
</comment>
<organism evidence="1 2">
    <name type="scientific">Phyllobacterium ifriqiyense</name>
    <dbReference type="NCBI Taxonomy" id="314238"/>
    <lineage>
        <taxon>Bacteria</taxon>
        <taxon>Pseudomonadati</taxon>
        <taxon>Pseudomonadota</taxon>
        <taxon>Alphaproteobacteria</taxon>
        <taxon>Hyphomicrobiales</taxon>
        <taxon>Phyllobacteriaceae</taxon>
        <taxon>Phyllobacterium</taxon>
    </lineage>
</organism>
<sequence>MRQLGICGEFPQIRKVGIDRLIGGQKGHWIRLSRNGFYLSLKLAARFSAKAAMPSFWSSSANMEWNTRRSKRRPSVSVVS</sequence>
<proteinExistence type="predicted"/>
<evidence type="ECO:0000313" key="1">
    <source>
        <dbReference type="EMBL" id="MDQ0997980.1"/>
    </source>
</evidence>
<accession>A0ABU0SB88</accession>
<gene>
    <name evidence="1" type="ORF">QFZ34_003162</name>
</gene>
<protein>
    <submittedName>
        <fullName evidence="1">Uncharacterized protein</fullName>
    </submittedName>
</protein>